<dbReference type="Gene3D" id="2.60.40.1190">
    <property type="match status" value="1"/>
</dbReference>
<name>A0ABR9E6T8_9GAMM</name>
<protein>
    <recommendedName>
        <fullName evidence="5">Hydrolase</fullName>
    </recommendedName>
</protein>
<accession>A0ABR9E6T8</accession>
<proteinExistence type="predicted"/>
<dbReference type="Proteomes" id="UP000648482">
    <property type="component" value="Unassembled WGS sequence"/>
</dbReference>
<gene>
    <name evidence="3" type="ORF">PALI_b0663</name>
</gene>
<feature type="domain" description="DUF5916" evidence="2">
    <location>
        <begin position="291"/>
        <end position="371"/>
    </location>
</feature>
<evidence type="ECO:0000313" key="4">
    <source>
        <dbReference type="Proteomes" id="UP000648482"/>
    </source>
</evidence>
<sequence>MYLHKLQSNLTVALIESDQFKWMFMHYFIIIKKQLSLFLLTLALLTSANAFADKQHFSLARIDDNITVDGVMDEPQWKNATHIPLIYQDEPNEKGVPPVKTDAYIYDDGTNLYVAYIAQDPDPEQIRASLRDRDTLWQDDVVILVIDTFNDERTGYEFHVNPLGAQGDIRMTDTDGWSSDTSWNAIWDSAGEINEEGYVVEMRIPFKALRFPENEKELTWGFSVMRNYQRDVLYQLSNMGFDRDVKCSLCQFDKITGFKEIESSSNVQLTPTLTTLRHDTKSKVPGDWNNGDIDTEVGLDLRWGLTKDAVINATINPDFSQVETDSLELDVNTTFSVYYAEKRPFFLDGASYFKSNLFELLYTRTIAEPTIGAKLTGKTGDHSYALMLADDDNSNILLPSNQNSSVAALNDKTNAAAARYQFDMGENGTIGISSTHRESDDYHNTVLSVDGSYWFNQSDTFMYQVATADTHNSNFLVKNYSLAETQSDQAYSLELTRDKRDYKLFTSYENIGEDYRTDLGYQEKVDYEKIVFGGGQTWYRDESDLLTSWSYEADWDKTWAKNGDLLEEEHEGFLSFKGQKQSTFEIGFVHRYENYNNSFYNQNIGYIYTTFKPNKDLMVSLYAEYASRIDYANEQLGDVLNTQTQVVWDINDHWQLDVKHKYSQLDNPQNERVFTANLIDFRLYYKFNMRSMLKLILQFEDIDKNKDAYFYQVSRTNKDYGSQLVYSYKINAQTLFYLGYSDKGYQDDKLNSVERDKRTFFTKVSYAWQL</sequence>
<comment type="caution">
    <text evidence="3">The sequence shown here is derived from an EMBL/GenBank/DDBJ whole genome shotgun (WGS) entry which is preliminary data.</text>
</comment>
<dbReference type="SUPFAM" id="SSF49344">
    <property type="entry name" value="CBD9-like"/>
    <property type="match status" value="1"/>
</dbReference>
<evidence type="ECO:0000259" key="1">
    <source>
        <dbReference type="Pfam" id="PF06452"/>
    </source>
</evidence>
<reference evidence="3 4" key="1">
    <citation type="submission" date="2015-06" db="EMBL/GenBank/DDBJ databases">
        <title>Genome sequence of Pseudoalteromonas aliena.</title>
        <authorList>
            <person name="Xie B.-B."/>
            <person name="Rong J.-C."/>
            <person name="Qin Q.-L."/>
            <person name="Zhang Y.-Z."/>
        </authorList>
    </citation>
    <scope>NUCLEOTIDE SEQUENCE [LARGE SCALE GENOMIC DNA]</scope>
    <source>
        <strain evidence="3 4">SW19</strain>
    </source>
</reference>
<dbReference type="Pfam" id="PF06452">
    <property type="entry name" value="CBM9_1"/>
    <property type="match status" value="1"/>
</dbReference>
<dbReference type="InterPro" id="IPR045670">
    <property type="entry name" value="DUF5916"/>
</dbReference>
<dbReference type="EMBL" id="AQGU01000029">
    <property type="protein sequence ID" value="MBE0361660.1"/>
    <property type="molecule type" value="Genomic_DNA"/>
</dbReference>
<dbReference type="InterPro" id="IPR010502">
    <property type="entry name" value="Carb-bd_dom_fam9"/>
</dbReference>
<organism evidence="3 4">
    <name type="scientific">Pseudoalteromonas aliena SW19</name>
    <dbReference type="NCBI Taxonomy" id="1314866"/>
    <lineage>
        <taxon>Bacteria</taxon>
        <taxon>Pseudomonadati</taxon>
        <taxon>Pseudomonadota</taxon>
        <taxon>Gammaproteobacteria</taxon>
        <taxon>Alteromonadales</taxon>
        <taxon>Pseudoalteromonadaceae</taxon>
        <taxon>Pseudoalteromonas</taxon>
    </lineage>
</organism>
<evidence type="ECO:0008006" key="5">
    <source>
        <dbReference type="Google" id="ProtNLM"/>
    </source>
</evidence>
<dbReference type="CDD" id="cd09618">
    <property type="entry name" value="CBM9_like_2"/>
    <property type="match status" value="1"/>
</dbReference>
<feature type="domain" description="Carbohydrate-binding" evidence="1">
    <location>
        <begin position="68"/>
        <end position="228"/>
    </location>
</feature>
<keyword evidence="4" id="KW-1185">Reference proteome</keyword>
<dbReference type="Pfam" id="PF19313">
    <property type="entry name" value="DUF5916"/>
    <property type="match status" value="1"/>
</dbReference>
<evidence type="ECO:0000259" key="2">
    <source>
        <dbReference type="Pfam" id="PF19313"/>
    </source>
</evidence>
<evidence type="ECO:0000313" key="3">
    <source>
        <dbReference type="EMBL" id="MBE0361660.1"/>
    </source>
</evidence>